<dbReference type="PANTHER" id="PTHR20905:SF1">
    <property type="entry name" value="AT07410P-RELATED"/>
    <property type="match status" value="1"/>
</dbReference>
<dbReference type="GO" id="GO:0008080">
    <property type="term" value="F:N-acetyltransferase activity"/>
    <property type="evidence" value="ECO:0007669"/>
    <property type="project" value="TreeGrafter"/>
</dbReference>
<dbReference type="InterPro" id="IPR016181">
    <property type="entry name" value="Acyl_CoA_acyltransferase"/>
</dbReference>
<sequence length="241" mass="27899">MESRLNSNESLRIRRMKKEDIDEVSKLFADTFALHEPMSVHLGHNPITFLPFAVSATKRCAKESLSYICEDLNNDCGHRIVGFCLNETLNVKEIECESINDDNYEISALLTNLEKKWLHMLNEDCLKKKIFHLATVGVHSDYNNRGIASKLISASLNNAKDENFDFVVLEATAIATQKIFKDKYKFRECVSQVYEEFEFKGKRVFEGLTNPKSVIVFEKELKDWPSMQIKELMRETIDEMK</sequence>
<proteinExistence type="predicted"/>
<dbReference type="AlphaFoldDB" id="A0A443RXV5"/>
<dbReference type="OrthoDB" id="41532at2759"/>
<dbReference type="CDD" id="cd04301">
    <property type="entry name" value="NAT_SF"/>
    <property type="match status" value="1"/>
</dbReference>
<gene>
    <name evidence="2" type="ORF">B4U80_12134</name>
</gene>
<dbReference type="VEuPathDB" id="VectorBase:LDEU011847"/>
<dbReference type="STRING" id="299467.A0A443RXV5"/>
<evidence type="ECO:0000259" key="1">
    <source>
        <dbReference type="Pfam" id="PF00583"/>
    </source>
</evidence>
<protein>
    <recommendedName>
        <fullName evidence="1">N-acetyltransferase domain-containing protein</fullName>
    </recommendedName>
</protein>
<dbReference type="Proteomes" id="UP000288716">
    <property type="component" value="Unassembled WGS sequence"/>
</dbReference>
<dbReference type="SUPFAM" id="SSF55729">
    <property type="entry name" value="Acyl-CoA N-acyltransferases (Nat)"/>
    <property type="match status" value="1"/>
</dbReference>
<name>A0A443RXV5_9ACAR</name>
<dbReference type="InterPro" id="IPR000182">
    <property type="entry name" value="GNAT_dom"/>
</dbReference>
<evidence type="ECO:0000313" key="2">
    <source>
        <dbReference type="EMBL" id="RWS20193.1"/>
    </source>
</evidence>
<keyword evidence="3" id="KW-1185">Reference proteome</keyword>
<reference evidence="2 3" key="1">
    <citation type="journal article" date="2018" name="Gigascience">
        <title>Genomes of trombidid mites reveal novel predicted allergens and laterally-transferred genes associated with secondary metabolism.</title>
        <authorList>
            <person name="Dong X."/>
            <person name="Chaisiri K."/>
            <person name="Xia D."/>
            <person name="Armstrong S.D."/>
            <person name="Fang Y."/>
            <person name="Donnelly M.J."/>
            <person name="Kadowaki T."/>
            <person name="McGarry J.W."/>
            <person name="Darby A.C."/>
            <person name="Makepeace B.L."/>
        </authorList>
    </citation>
    <scope>NUCLEOTIDE SEQUENCE [LARGE SCALE GENOMIC DNA]</scope>
    <source>
        <strain evidence="2">UoL-UT</strain>
    </source>
</reference>
<evidence type="ECO:0000313" key="3">
    <source>
        <dbReference type="Proteomes" id="UP000288716"/>
    </source>
</evidence>
<dbReference type="PANTHER" id="PTHR20905">
    <property type="entry name" value="N-ACETYLTRANSFERASE-RELATED"/>
    <property type="match status" value="1"/>
</dbReference>
<dbReference type="Pfam" id="PF00583">
    <property type="entry name" value="Acetyltransf_1"/>
    <property type="match status" value="1"/>
</dbReference>
<dbReference type="Gene3D" id="3.40.630.30">
    <property type="match status" value="1"/>
</dbReference>
<dbReference type="EMBL" id="NCKV01019393">
    <property type="protein sequence ID" value="RWS20193.1"/>
    <property type="molecule type" value="Genomic_DNA"/>
</dbReference>
<comment type="caution">
    <text evidence="2">The sequence shown here is derived from an EMBL/GenBank/DDBJ whole genome shotgun (WGS) entry which is preliminary data.</text>
</comment>
<accession>A0A443RXV5</accession>
<organism evidence="2 3">
    <name type="scientific">Leptotrombidium deliense</name>
    <dbReference type="NCBI Taxonomy" id="299467"/>
    <lineage>
        <taxon>Eukaryota</taxon>
        <taxon>Metazoa</taxon>
        <taxon>Ecdysozoa</taxon>
        <taxon>Arthropoda</taxon>
        <taxon>Chelicerata</taxon>
        <taxon>Arachnida</taxon>
        <taxon>Acari</taxon>
        <taxon>Acariformes</taxon>
        <taxon>Trombidiformes</taxon>
        <taxon>Prostigmata</taxon>
        <taxon>Anystina</taxon>
        <taxon>Parasitengona</taxon>
        <taxon>Trombiculoidea</taxon>
        <taxon>Trombiculidae</taxon>
        <taxon>Leptotrombidium</taxon>
    </lineage>
</organism>
<feature type="domain" description="N-acetyltransferase" evidence="1">
    <location>
        <begin position="120"/>
        <end position="171"/>
    </location>
</feature>